<evidence type="ECO:0000256" key="3">
    <source>
        <dbReference type="ARBA" id="ARBA00022989"/>
    </source>
</evidence>
<sequence length="325" mass="34779">MTPPPSTQRRVSGHRRRQKPGSSFPAALAVQGVVAILLLGLVVVILASKWPSDPPKGPTAAAPGTSARATQNADDGSGTGSGVAAGQKVLKLGDHPILQDAGSGLQNIVCDLPRWASDEAAAEAFFTAATRCLNEAWQPFLTYYHLPFVAPQLHFPASNSFQTACGTIAVGVATAAYYCDNNLYVPYRGLQIDQYGDNPGVYLALIAHEYGHHVQEIAGIMDAVWQKIYQAGQASPTGLDLARRKELQAQCFSGMFLGAVVDRGGSITRDMYAKAWRDQDTRGDNTSGSRDHGSNSHYAAWWRVGAQYNRIAKCNTFTAPAADVS</sequence>
<proteinExistence type="predicted"/>
<dbReference type="PANTHER" id="PTHR30168:SF0">
    <property type="entry name" value="INNER MEMBRANE PROTEIN"/>
    <property type="match status" value="1"/>
</dbReference>
<reference evidence="8" key="1">
    <citation type="journal article" date="2019" name="Int. J. Syst. Evol. Microbiol.">
        <title>The Global Catalogue of Microorganisms (GCM) 10K type strain sequencing project: providing services to taxonomists for standard genome sequencing and annotation.</title>
        <authorList>
            <consortium name="The Broad Institute Genomics Platform"/>
            <consortium name="The Broad Institute Genome Sequencing Center for Infectious Disease"/>
            <person name="Wu L."/>
            <person name="Ma J."/>
        </authorList>
    </citation>
    <scope>NUCLEOTIDE SEQUENCE [LARGE SCALE GENOMIC DNA]</scope>
    <source>
        <strain evidence="8">CGMCC 4.7645</strain>
    </source>
</reference>
<evidence type="ECO:0000256" key="4">
    <source>
        <dbReference type="ARBA" id="ARBA00023136"/>
    </source>
</evidence>
<evidence type="ECO:0000256" key="2">
    <source>
        <dbReference type="ARBA" id="ARBA00022692"/>
    </source>
</evidence>
<keyword evidence="3 6" id="KW-1133">Transmembrane helix</keyword>
<name>A0ABW5G402_9PSEU</name>
<dbReference type="RefSeq" id="WP_378270828.1">
    <property type="nucleotide sequence ID" value="NZ_JBHUKR010000024.1"/>
</dbReference>
<dbReference type="Proteomes" id="UP001597417">
    <property type="component" value="Unassembled WGS sequence"/>
</dbReference>
<evidence type="ECO:0000256" key="5">
    <source>
        <dbReference type="SAM" id="MobiDB-lite"/>
    </source>
</evidence>
<protein>
    <submittedName>
        <fullName evidence="7">Neutral zinc metallopeptidase</fullName>
    </submittedName>
</protein>
<feature type="transmembrane region" description="Helical" evidence="6">
    <location>
        <begin position="24"/>
        <end position="47"/>
    </location>
</feature>
<dbReference type="EMBL" id="JBHUKR010000024">
    <property type="protein sequence ID" value="MFD2421965.1"/>
    <property type="molecule type" value="Genomic_DNA"/>
</dbReference>
<dbReference type="InterPro" id="IPR007343">
    <property type="entry name" value="Uncharacterised_pept_Zn_put"/>
</dbReference>
<feature type="region of interest" description="Disordered" evidence="5">
    <location>
        <begin position="52"/>
        <end position="82"/>
    </location>
</feature>
<feature type="region of interest" description="Disordered" evidence="5">
    <location>
        <begin position="1"/>
        <end position="23"/>
    </location>
</feature>
<evidence type="ECO:0000256" key="1">
    <source>
        <dbReference type="ARBA" id="ARBA00004167"/>
    </source>
</evidence>
<comment type="subcellular location">
    <subcellularLocation>
        <location evidence="1">Membrane</location>
        <topology evidence="1">Single-pass membrane protein</topology>
    </subcellularLocation>
</comment>
<evidence type="ECO:0000256" key="6">
    <source>
        <dbReference type="SAM" id="Phobius"/>
    </source>
</evidence>
<keyword evidence="4 6" id="KW-0472">Membrane</keyword>
<feature type="compositionally biased region" description="Low complexity" evidence="5">
    <location>
        <begin position="58"/>
        <end position="70"/>
    </location>
</feature>
<dbReference type="Pfam" id="PF04228">
    <property type="entry name" value="Zn_peptidase"/>
    <property type="match status" value="1"/>
</dbReference>
<dbReference type="PANTHER" id="PTHR30168">
    <property type="entry name" value="PUTATIVE MEMBRANE PROTEIN YPFJ"/>
    <property type="match status" value="1"/>
</dbReference>
<keyword evidence="8" id="KW-1185">Reference proteome</keyword>
<comment type="caution">
    <text evidence="7">The sequence shown here is derived from an EMBL/GenBank/DDBJ whole genome shotgun (WGS) entry which is preliminary data.</text>
</comment>
<keyword evidence="2 6" id="KW-0812">Transmembrane</keyword>
<evidence type="ECO:0000313" key="8">
    <source>
        <dbReference type="Proteomes" id="UP001597417"/>
    </source>
</evidence>
<evidence type="ECO:0000313" key="7">
    <source>
        <dbReference type="EMBL" id="MFD2421965.1"/>
    </source>
</evidence>
<accession>A0ABW5G402</accession>
<organism evidence="7 8">
    <name type="scientific">Amycolatopsis pigmentata</name>
    <dbReference type="NCBI Taxonomy" id="450801"/>
    <lineage>
        <taxon>Bacteria</taxon>
        <taxon>Bacillati</taxon>
        <taxon>Actinomycetota</taxon>
        <taxon>Actinomycetes</taxon>
        <taxon>Pseudonocardiales</taxon>
        <taxon>Pseudonocardiaceae</taxon>
        <taxon>Amycolatopsis</taxon>
    </lineage>
</organism>
<gene>
    <name evidence="7" type="ORF">ACFSXZ_37125</name>
</gene>